<evidence type="ECO:0000256" key="1">
    <source>
        <dbReference type="SAM" id="MobiDB-lite"/>
    </source>
</evidence>
<proteinExistence type="predicted"/>
<gene>
    <name evidence="3" type="primary">PSMG4</name>
</gene>
<protein>
    <submittedName>
        <fullName evidence="3">Proteasome assembly chaperone 4 isoform X1</fullName>
    </submittedName>
</protein>
<dbReference type="Proteomes" id="UP001652581">
    <property type="component" value="Chromosome 20"/>
</dbReference>
<dbReference type="InterPro" id="IPR032157">
    <property type="entry name" value="PAC4"/>
</dbReference>
<name>A0ABM5BZP7_VICPA</name>
<evidence type="ECO:0000313" key="2">
    <source>
        <dbReference type="Proteomes" id="UP001652581"/>
    </source>
</evidence>
<dbReference type="Pfam" id="PF16093">
    <property type="entry name" value="PAC4"/>
    <property type="match status" value="1"/>
</dbReference>
<dbReference type="GeneID" id="102526593"/>
<dbReference type="PANTHER" id="PTHR33559">
    <property type="entry name" value="PROTEASOME ASSEMBLY CHAPERONE 4"/>
    <property type="match status" value="1"/>
</dbReference>
<dbReference type="GO" id="GO:0000502">
    <property type="term" value="C:proteasome complex"/>
    <property type="evidence" value="ECO:0007669"/>
    <property type="project" value="UniProtKB-KW"/>
</dbReference>
<dbReference type="RefSeq" id="XP_072801874.1">
    <property type="nucleotide sequence ID" value="XM_072945773.1"/>
</dbReference>
<organism evidence="2 3">
    <name type="scientific">Vicugna pacos</name>
    <name type="common">Alpaca</name>
    <name type="synonym">Lama pacos</name>
    <dbReference type="NCBI Taxonomy" id="30538"/>
    <lineage>
        <taxon>Eukaryota</taxon>
        <taxon>Metazoa</taxon>
        <taxon>Chordata</taxon>
        <taxon>Craniata</taxon>
        <taxon>Vertebrata</taxon>
        <taxon>Euteleostomi</taxon>
        <taxon>Mammalia</taxon>
        <taxon>Eutheria</taxon>
        <taxon>Laurasiatheria</taxon>
        <taxon>Artiodactyla</taxon>
        <taxon>Tylopoda</taxon>
        <taxon>Camelidae</taxon>
        <taxon>Vicugna</taxon>
    </lineage>
</organism>
<feature type="region of interest" description="Disordered" evidence="1">
    <location>
        <begin position="172"/>
        <end position="296"/>
    </location>
</feature>
<feature type="compositionally biased region" description="Low complexity" evidence="1">
    <location>
        <begin position="278"/>
        <end position="288"/>
    </location>
</feature>
<feature type="compositionally biased region" description="Pro residues" evidence="1">
    <location>
        <begin position="220"/>
        <end position="229"/>
    </location>
</feature>
<feature type="compositionally biased region" description="Basic residues" evidence="1">
    <location>
        <begin position="259"/>
        <end position="277"/>
    </location>
</feature>
<keyword evidence="3" id="KW-0647">Proteasome</keyword>
<keyword evidence="2" id="KW-1185">Reference proteome</keyword>
<accession>A0ABM5BZP7</accession>
<sequence>MGSSLRGRHCVHTPASPFRSLLAAKPVFCATWAPLGSVFKASLRVKRTSRHVCVPQTQTQCLESWLLTSPQRCGQVEPLGTLPVDTRRLQCGYTWLQTLGGRESSSQYRCHSHATCIQGSLQSRGCRKQVDFLNPNQALHDGGGCSECPRHGLSSAHLSWAARLHSGGCSGTSLRPSVGTPAQPARDQGGFSPRPRSGTGARERPAHRAAGTGFTRQPRSPAPPLPGQDPPRRRPRLGVALPREAPPTTRPHPPESKAKARSASRRSAARVWRRRRGAGSARAASPAGGMEGPRAAAASGDVSLHNFSARLWEQLVHFHVMRLTDSLFLWVGATPHLRNLAVAMCTRYDPIPVSTALLGDTSDTTSTGLAQRLARKTNKQVFVSYNLQNTDSSFAFLVENRIKEEMEAFPEKF</sequence>
<evidence type="ECO:0000313" key="3">
    <source>
        <dbReference type="RefSeq" id="XP_072801874.1"/>
    </source>
</evidence>
<dbReference type="PANTHER" id="PTHR33559:SF1">
    <property type="entry name" value="PROTEASOME ASSEMBLY CHAPERONE 4"/>
    <property type="match status" value="1"/>
</dbReference>
<reference evidence="3" key="1">
    <citation type="submission" date="2025-08" db="UniProtKB">
        <authorList>
            <consortium name="RefSeq"/>
        </authorList>
    </citation>
    <scope>IDENTIFICATION</scope>
</reference>